<dbReference type="AlphaFoldDB" id="A4TZ70"/>
<name>A4TZ70_9PROT</name>
<gene>
    <name evidence="1" type="ORF">MGR_2304</name>
</gene>
<protein>
    <submittedName>
        <fullName evidence="1">Uncharacterized protein</fullName>
    </submittedName>
</protein>
<proteinExistence type="predicted"/>
<sequence>MIRIGHWCRSLCFNELSSWLGSSPSLRGGKDAPDAKFLQRHIESKCNRTPLISAATPQYVVLTQEFITGMRK</sequence>
<dbReference type="EMBL" id="CU459003">
    <property type="protein sequence ID" value="CAM75927.1"/>
    <property type="molecule type" value="Genomic_DNA"/>
</dbReference>
<accession>A4TZ70</accession>
<evidence type="ECO:0000313" key="1">
    <source>
        <dbReference type="EMBL" id="CAM75927.1"/>
    </source>
</evidence>
<organism evidence="1">
    <name type="scientific">Magnetospirillum gryphiswaldense</name>
    <dbReference type="NCBI Taxonomy" id="55518"/>
    <lineage>
        <taxon>Bacteria</taxon>
        <taxon>Pseudomonadati</taxon>
        <taxon>Pseudomonadota</taxon>
        <taxon>Alphaproteobacteria</taxon>
        <taxon>Rhodospirillales</taxon>
        <taxon>Rhodospirillaceae</taxon>
        <taxon>Magnetospirillum</taxon>
    </lineage>
</organism>
<reference evidence="1" key="1">
    <citation type="journal article" date="2007" name="J. Bacteriol.">
        <title>Comparative genome analysis of four magnetotactic bacteria reveals a complex set of group-specific genes implicated in magnetosome biomineralization and function.</title>
        <authorList>
            <person name="Richter M."/>
            <person name="Kube M."/>
            <person name="Bazylinski D.A."/>
            <person name="Lombardot T."/>
            <person name="Gloeckner F.O."/>
            <person name="Reinhardt R."/>
            <person name="Schueler D."/>
        </authorList>
    </citation>
    <scope>NUCLEOTIDE SEQUENCE</scope>
    <source>
        <strain evidence="1">MSR-1</strain>
    </source>
</reference>